<accession>A0ABZ3DAC0</accession>
<organism evidence="1 2">
    <name type="scientific">Nguyenibacter vanlangensis</name>
    <dbReference type="NCBI Taxonomy" id="1216886"/>
    <lineage>
        <taxon>Bacteria</taxon>
        <taxon>Pseudomonadati</taxon>
        <taxon>Pseudomonadota</taxon>
        <taxon>Alphaproteobacteria</taxon>
        <taxon>Acetobacterales</taxon>
        <taxon>Acetobacteraceae</taxon>
        <taxon>Nguyenibacter</taxon>
    </lineage>
</organism>
<dbReference type="RefSeq" id="WP_342629967.1">
    <property type="nucleotide sequence ID" value="NZ_CP152276.1"/>
</dbReference>
<dbReference type="EMBL" id="CP152276">
    <property type="protein sequence ID" value="XAE44759.1"/>
    <property type="molecule type" value="Genomic_DNA"/>
</dbReference>
<evidence type="ECO:0000313" key="1">
    <source>
        <dbReference type="EMBL" id="XAE44759.1"/>
    </source>
</evidence>
<reference evidence="1 2" key="1">
    <citation type="submission" date="2024-04" db="EMBL/GenBank/DDBJ databases">
        <title>Complete genome sequence of Nguyenibacter vanlangesis HBCM-1154, a strain capable of nitrogen fixation, IAA production, and phosphorus solubilization isolated from sugarcane soil.</title>
        <authorList>
            <person name="MY HANH P."/>
        </authorList>
    </citation>
    <scope>NUCLEOTIDE SEQUENCE [LARGE SCALE GENOMIC DNA]</scope>
    <source>
        <strain evidence="1 2">HBCM 1154</strain>
    </source>
</reference>
<sequence>MLIHQKPVPAEATELVRQHGSEAILLAKTHLIEAEEIGDDEHVAYWKNVLEAMQTILDERKPH</sequence>
<evidence type="ECO:0000313" key="2">
    <source>
        <dbReference type="Proteomes" id="UP001449795"/>
    </source>
</evidence>
<dbReference type="Proteomes" id="UP001449795">
    <property type="component" value="Chromosome"/>
</dbReference>
<keyword evidence="2" id="KW-1185">Reference proteome</keyword>
<gene>
    <name evidence="1" type="ORF">AAC691_10225</name>
</gene>
<name>A0ABZ3DAC0_9PROT</name>
<proteinExistence type="predicted"/>
<protein>
    <submittedName>
        <fullName evidence="1">Uncharacterized protein</fullName>
    </submittedName>
</protein>